<feature type="compositionally biased region" description="Polar residues" evidence="1">
    <location>
        <begin position="228"/>
        <end position="237"/>
    </location>
</feature>
<evidence type="ECO:0000256" key="1">
    <source>
        <dbReference type="SAM" id="MobiDB-lite"/>
    </source>
</evidence>
<feature type="compositionally biased region" description="Low complexity" evidence="1">
    <location>
        <begin position="242"/>
        <end position="281"/>
    </location>
</feature>
<organism evidence="2 3">
    <name type="scientific">Hibiscus sabdariffa</name>
    <name type="common">roselle</name>
    <dbReference type="NCBI Taxonomy" id="183260"/>
    <lineage>
        <taxon>Eukaryota</taxon>
        <taxon>Viridiplantae</taxon>
        <taxon>Streptophyta</taxon>
        <taxon>Embryophyta</taxon>
        <taxon>Tracheophyta</taxon>
        <taxon>Spermatophyta</taxon>
        <taxon>Magnoliopsida</taxon>
        <taxon>eudicotyledons</taxon>
        <taxon>Gunneridae</taxon>
        <taxon>Pentapetalae</taxon>
        <taxon>rosids</taxon>
        <taxon>malvids</taxon>
        <taxon>Malvales</taxon>
        <taxon>Malvaceae</taxon>
        <taxon>Malvoideae</taxon>
        <taxon>Hibiscus</taxon>
    </lineage>
</organism>
<accession>A0ABR2FGD1</accession>
<proteinExistence type="predicted"/>
<feature type="region of interest" description="Disordered" evidence="1">
    <location>
        <begin position="1"/>
        <end position="57"/>
    </location>
</feature>
<sequence length="281" mass="30284">MYTASHAQSVQTAYANPQQVSEDRLVSTKNIGYNTSDNNSGAYKGRGRGRFSSPRPHCQLYGKPDHLVERCYRRFDISFKNESSRAPQHSGNRAPQAHYTVLRSDGVPSGNVVYYSAPITHHVPQLSSQNQFVPAIAHSTQSGSFPSPIGSHVASATPECGQLTQFLPTVDVVGPTMLPQASTPQALIATPEIVDDNACFSCHDKVARHKPPVKVASFPASSFLKQQRYSSHTTSKPLQILSPSSPHLHATSSSHHTSPSSSSSSSSSHLHATPSSHHTSP</sequence>
<dbReference type="EMBL" id="JBBPBM010000006">
    <property type="protein sequence ID" value="KAK8580004.1"/>
    <property type="molecule type" value="Genomic_DNA"/>
</dbReference>
<dbReference type="Proteomes" id="UP001472677">
    <property type="component" value="Unassembled WGS sequence"/>
</dbReference>
<protein>
    <submittedName>
        <fullName evidence="2">Uncharacterized protein</fullName>
    </submittedName>
</protein>
<gene>
    <name evidence="2" type="ORF">V6N12_070295</name>
</gene>
<feature type="compositionally biased region" description="Polar residues" evidence="1">
    <location>
        <begin position="1"/>
        <end position="20"/>
    </location>
</feature>
<evidence type="ECO:0000313" key="2">
    <source>
        <dbReference type="EMBL" id="KAK8580004.1"/>
    </source>
</evidence>
<keyword evidence="3" id="KW-1185">Reference proteome</keyword>
<feature type="region of interest" description="Disordered" evidence="1">
    <location>
        <begin position="228"/>
        <end position="281"/>
    </location>
</feature>
<comment type="caution">
    <text evidence="2">The sequence shown here is derived from an EMBL/GenBank/DDBJ whole genome shotgun (WGS) entry which is preliminary data.</text>
</comment>
<evidence type="ECO:0000313" key="3">
    <source>
        <dbReference type="Proteomes" id="UP001472677"/>
    </source>
</evidence>
<reference evidence="2 3" key="1">
    <citation type="journal article" date="2024" name="G3 (Bethesda)">
        <title>Genome assembly of Hibiscus sabdariffa L. provides insights into metabolisms of medicinal natural products.</title>
        <authorList>
            <person name="Kim T."/>
        </authorList>
    </citation>
    <scope>NUCLEOTIDE SEQUENCE [LARGE SCALE GENOMIC DNA]</scope>
    <source>
        <strain evidence="2">TK-2024</strain>
        <tissue evidence="2">Old leaves</tissue>
    </source>
</reference>
<feature type="compositionally biased region" description="Polar residues" evidence="1">
    <location>
        <begin position="27"/>
        <end position="41"/>
    </location>
</feature>
<name>A0ABR2FGD1_9ROSI</name>